<sequence>MKKTIRKSSLPTKTTVKKKGVLKTTKKKKISLKKFDYENYPKIRLSYAEYVRRHALAGKIMDEIEEEELENIKGVVERVLAERAKDAENGTS</sequence>
<reference evidence="1 2" key="1">
    <citation type="submission" date="2016-11" db="EMBL/GenBank/DDBJ databases">
        <authorList>
            <person name="Jaros S."/>
            <person name="Januszkiewicz K."/>
            <person name="Wedrychowicz H."/>
        </authorList>
    </citation>
    <scope>NUCLEOTIDE SEQUENCE [LARGE SCALE GENOMIC DNA]</scope>
    <source>
        <strain evidence="1 2">DSM 24574</strain>
    </source>
</reference>
<organism evidence="1 2">
    <name type="scientific">Chryseolinea serpens</name>
    <dbReference type="NCBI Taxonomy" id="947013"/>
    <lineage>
        <taxon>Bacteria</taxon>
        <taxon>Pseudomonadati</taxon>
        <taxon>Bacteroidota</taxon>
        <taxon>Cytophagia</taxon>
        <taxon>Cytophagales</taxon>
        <taxon>Fulvivirgaceae</taxon>
        <taxon>Chryseolinea</taxon>
    </lineage>
</organism>
<accession>A0A1M5VSD1</accession>
<protein>
    <submittedName>
        <fullName evidence="1">Uncharacterized protein</fullName>
    </submittedName>
</protein>
<keyword evidence="2" id="KW-1185">Reference proteome</keyword>
<name>A0A1M5VSD1_9BACT</name>
<dbReference type="RefSeq" id="WP_073140724.1">
    <property type="nucleotide sequence ID" value="NZ_FQWQ01000004.1"/>
</dbReference>
<dbReference type="EMBL" id="FQWQ01000004">
    <property type="protein sequence ID" value="SHH77833.1"/>
    <property type="molecule type" value="Genomic_DNA"/>
</dbReference>
<evidence type="ECO:0000313" key="2">
    <source>
        <dbReference type="Proteomes" id="UP000184212"/>
    </source>
</evidence>
<dbReference type="AlphaFoldDB" id="A0A1M5VSD1"/>
<evidence type="ECO:0000313" key="1">
    <source>
        <dbReference type="EMBL" id="SHH77833.1"/>
    </source>
</evidence>
<dbReference type="STRING" id="947013.SAMN04488109_5338"/>
<dbReference type="Proteomes" id="UP000184212">
    <property type="component" value="Unassembled WGS sequence"/>
</dbReference>
<proteinExistence type="predicted"/>
<gene>
    <name evidence="1" type="ORF">SAMN04488109_5338</name>
</gene>